<evidence type="ECO:0000256" key="1">
    <source>
        <dbReference type="SAM" id="MobiDB-lite"/>
    </source>
</evidence>
<feature type="transmembrane region" description="Helical" evidence="2">
    <location>
        <begin position="207"/>
        <end position="227"/>
    </location>
</feature>
<feature type="transmembrane region" description="Helical" evidence="2">
    <location>
        <begin position="175"/>
        <end position="195"/>
    </location>
</feature>
<comment type="caution">
    <text evidence="3">The sequence shown here is derived from an EMBL/GenBank/DDBJ whole genome shotgun (WGS) entry which is preliminary data.</text>
</comment>
<organism evidence="3 4">
    <name type="scientific">Actinomyces israelii</name>
    <dbReference type="NCBI Taxonomy" id="1659"/>
    <lineage>
        <taxon>Bacteria</taxon>
        <taxon>Bacillati</taxon>
        <taxon>Actinomycetota</taxon>
        <taxon>Actinomycetes</taxon>
        <taxon>Actinomycetales</taxon>
        <taxon>Actinomycetaceae</taxon>
        <taxon>Actinomyces</taxon>
    </lineage>
</organism>
<accession>A0ABT4I5S4</accession>
<keyword evidence="2" id="KW-1133">Transmembrane helix</keyword>
<feature type="region of interest" description="Disordered" evidence="1">
    <location>
        <begin position="1"/>
        <end position="31"/>
    </location>
</feature>
<name>A0ABT4I5S4_9ACTO</name>
<keyword evidence="2" id="KW-0812">Transmembrane</keyword>
<dbReference type="Proteomes" id="UP001072034">
    <property type="component" value="Unassembled WGS sequence"/>
</dbReference>
<feature type="compositionally biased region" description="Low complexity" evidence="1">
    <location>
        <begin position="22"/>
        <end position="31"/>
    </location>
</feature>
<reference evidence="3" key="1">
    <citation type="submission" date="2022-10" db="EMBL/GenBank/DDBJ databases">
        <title>Genome sequence of Actinomyces israelii ATCC 10048.</title>
        <authorList>
            <person name="Watt R.M."/>
            <person name="Tong W.M."/>
        </authorList>
    </citation>
    <scope>NUCLEOTIDE SEQUENCE</scope>
    <source>
        <strain evidence="3">ATCC 10048</strain>
    </source>
</reference>
<keyword evidence="2" id="KW-0472">Membrane</keyword>
<evidence type="ECO:0000313" key="3">
    <source>
        <dbReference type="EMBL" id="MCZ0857080.1"/>
    </source>
</evidence>
<feature type="transmembrane region" description="Helical" evidence="2">
    <location>
        <begin position="83"/>
        <end position="109"/>
    </location>
</feature>
<proteinExistence type="predicted"/>
<keyword evidence="4" id="KW-1185">Reference proteome</keyword>
<gene>
    <name evidence="3" type="ORF">OHJ16_03330</name>
</gene>
<dbReference type="RefSeq" id="WP_268916739.1">
    <property type="nucleotide sequence ID" value="NZ_JAPTMY010000005.1"/>
</dbReference>
<sequence length="250" mass="24896">MGQYPSPYESGPYAADQGPGGNPYAAEPAYGPGAAQGGPGAAPYAPGGSPYMPVMPMPAPIFIVPPLSPEEVAEKGRRTTRGLGLGAVITGTVSVAIQVLAVLGVVLVLATSDSWTDGTTVAATLIAFISVLIVPALVCLAWATSFGLSLAACVRASGGGAGRQPAQWSGAGGMMGGLLGASVLQGVPAVMLLFVPGFYDDSVSSGNAMLIAAAIAGLGLLFAHIALTVKIRALGVTIEQQVPYAQAPYA</sequence>
<feature type="transmembrane region" description="Helical" evidence="2">
    <location>
        <begin position="121"/>
        <end position="154"/>
    </location>
</feature>
<evidence type="ECO:0000256" key="2">
    <source>
        <dbReference type="SAM" id="Phobius"/>
    </source>
</evidence>
<protein>
    <submittedName>
        <fullName evidence="3">Uncharacterized protein</fullName>
    </submittedName>
</protein>
<evidence type="ECO:0000313" key="4">
    <source>
        <dbReference type="Proteomes" id="UP001072034"/>
    </source>
</evidence>
<dbReference type="EMBL" id="JAPTMY010000005">
    <property type="protein sequence ID" value="MCZ0857080.1"/>
    <property type="molecule type" value="Genomic_DNA"/>
</dbReference>